<evidence type="ECO:0000256" key="4">
    <source>
        <dbReference type="ARBA" id="ARBA00023136"/>
    </source>
</evidence>
<dbReference type="GO" id="GO:0022857">
    <property type="term" value="F:transmembrane transporter activity"/>
    <property type="evidence" value="ECO:0007669"/>
    <property type="project" value="InterPro"/>
</dbReference>
<organism evidence="8 9">
    <name type="scientific">Enemella dayhoffiae</name>
    <dbReference type="NCBI Taxonomy" id="2016507"/>
    <lineage>
        <taxon>Bacteria</taxon>
        <taxon>Bacillati</taxon>
        <taxon>Actinomycetota</taxon>
        <taxon>Actinomycetes</taxon>
        <taxon>Propionibacteriales</taxon>
        <taxon>Propionibacteriaceae</taxon>
        <taxon>Enemella</taxon>
    </lineage>
</organism>
<sequence length="451" mass="46867">MLFDRPARLQRPAPPRLAAGCRNRGGAGRHAGPVSRGEPRDPDQPRILRTLLGAQVLGSLGTGAATSLGSIIAYQVTSSETLAGISRTVALLSTAGFGIPLALLAVRRGRRPALGLGFGLACLGAVLQVLAIAASNLLVLVAGLMLFGAGQAAGLQARFAATDLERDDRRTRSLALVVWASTVGVVLGPNLVLPGEPIGRALGLPPIAGPYVITAVAMLAASGVIWWALRPDPLVRAGGLGEATRTPSLPLRSVLGRVWADPLPRFAFCATVLNHMVMVVVMTMSAVHLHNHHHELKLIGLTISLHTLGMFAFSPLVGQLAERFGMVRTQLVGQGLNGIALIFCFLAGDSLGMIMAGLFLLGLGWSFGMVSGSALLSRSVDPAVRTQAQGSTDTAMNFCAAFGAAAAGPVMHAFGFAWLSVLSLCCLLPIVWLAARLRLSGADAQRTSATS</sequence>
<feature type="transmembrane region" description="Helical" evidence="6">
    <location>
        <begin position="173"/>
        <end position="191"/>
    </location>
</feature>
<feature type="region of interest" description="Disordered" evidence="5">
    <location>
        <begin position="1"/>
        <end position="44"/>
    </location>
</feature>
<gene>
    <name evidence="8" type="ORF">CGZ93_04045</name>
</gene>
<dbReference type="PANTHER" id="PTHR23534:SF1">
    <property type="entry name" value="MAJOR FACILITATOR SUPERFAMILY PROTEIN"/>
    <property type="match status" value="1"/>
</dbReference>
<dbReference type="InterPro" id="IPR011701">
    <property type="entry name" value="MFS"/>
</dbReference>
<dbReference type="Pfam" id="PF07690">
    <property type="entry name" value="MFS_1"/>
    <property type="match status" value="1"/>
</dbReference>
<reference evidence="8 9" key="1">
    <citation type="submission" date="2017-07" db="EMBL/GenBank/DDBJ databases">
        <title>Draft whole genome sequences of clinical Proprionibacteriaceae strains.</title>
        <authorList>
            <person name="Bernier A.-M."/>
            <person name="Bernard K."/>
            <person name="Domingo M.-C."/>
        </authorList>
    </citation>
    <scope>NUCLEOTIDE SEQUENCE [LARGE SCALE GENOMIC DNA]</scope>
    <source>
        <strain evidence="8 9">NML 130396</strain>
    </source>
</reference>
<keyword evidence="4 6" id="KW-0472">Membrane</keyword>
<dbReference type="InterPro" id="IPR020846">
    <property type="entry name" value="MFS_dom"/>
</dbReference>
<comment type="caution">
    <text evidence="8">The sequence shown here is derived from an EMBL/GenBank/DDBJ whole genome shotgun (WGS) entry which is preliminary data.</text>
</comment>
<dbReference type="PANTHER" id="PTHR23534">
    <property type="entry name" value="MFS PERMEASE"/>
    <property type="match status" value="1"/>
</dbReference>
<dbReference type="SUPFAM" id="SSF103473">
    <property type="entry name" value="MFS general substrate transporter"/>
    <property type="match status" value="1"/>
</dbReference>
<dbReference type="InterPro" id="IPR036259">
    <property type="entry name" value="MFS_trans_sf"/>
</dbReference>
<dbReference type="PROSITE" id="PS50850">
    <property type="entry name" value="MFS"/>
    <property type="match status" value="1"/>
</dbReference>
<dbReference type="EMBL" id="NMVQ01000004">
    <property type="protein sequence ID" value="OYO24282.1"/>
    <property type="molecule type" value="Genomic_DNA"/>
</dbReference>
<protein>
    <submittedName>
        <fullName evidence="8">MFS transporter</fullName>
    </submittedName>
</protein>
<keyword evidence="9" id="KW-1185">Reference proteome</keyword>
<evidence type="ECO:0000256" key="2">
    <source>
        <dbReference type="ARBA" id="ARBA00022692"/>
    </source>
</evidence>
<keyword evidence="3 6" id="KW-1133">Transmembrane helix</keyword>
<accession>A0A255HA08</accession>
<feature type="transmembrane region" description="Helical" evidence="6">
    <location>
        <begin position="139"/>
        <end position="161"/>
    </location>
</feature>
<comment type="subcellular location">
    <subcellularLocation>
        <location evidence="1">Cell membrane</location>
        <topology evidence="1">Multi-pass membrane protein</topology>
    </subcellularLocation>
</comment>
<feature type="domain" description="Major facilitator superfamily (MFS) profile" evidence="7">
    <location>
        <begin position="263"/>
        <end position="451"/>
    </location>
</feature>
<evidence type="ECO:0000256" key="1">
    <source>
        <dbReference type="ARBA" id="ARBA00004651"/>
    </source>
</evidence>
<evidence type="ECO:0000256" key="3">
    <source>
        <dbReference type="ARBA" id="ARBA00022989"/>
    </source>
</evidence>
<evidence type="ECO:0000313" key="9">
    <source>
        <dbReference type="Proteomes" id="UP000216311"/>
    </source>
</evidence>
<evidence type="ECO:0000259" key="7">
    <source>
        <dbReference type="PROSITE" id="PS50850"/>
    </source>
</evidence>
<feature type="transmembrane region" description="Helical" evidence="6">
    <location>
        <begin position="339"/>
        <end position="367"/>
    </location>
</feature>
<feature type="transmembrane region" description="Helical" evidence="6">
    <location>
        <begin position="266"/>
        <end position="286"/>
    </location>
</feature>
<feature type="transmembrane region" description="Helical" evidence="6">
    <location>
        <begin position="56"/>
        <end position="76"/>
    </location>
</feature>
<evidence type="ECO:0000313" key="8">
    <source>
        <dbReference type="EMBL" id="OYO24282.1"/>
    </source>
</evidence>
<feature type="transmembrane region" description="Helical" evidence="6">
    <location>
        <begin position="88"/>
        <end position="106"/>
    </location>
</feature>
<dbReference type="OrthoDB" id="9776171at2"/>
<dbReference type="GO" id="GO:0005886">
    <property type="term" value="C:plasma membrane"/>
    <property type="evidence" value="ECO:0007669"/>
    <property type="project" value="UniProtKB-SubCell"/>
</dbReference>
<name>A0A255HA08_9ACTN</name>
<evidence type="ECO:0000256" key="5">
    <source>
        <dbReference type="SAM" id="MobiDB-lite"/>
    </source>
</evidence>
<dbReference type="Gene3D" id="1.20.1250.20">
    <property type="entry name" value="MFS general substrate transporter like domains"/>
    <property type="match status" value="1"/>
</dbReference>
<proteinExistence type="predicted"/>
<evidence type="ECO:0000256" key="6">
    <source>
        <dbReference type="SAM" id="Phobius"/>
    </source>
</evidence>
<dbReference type="AlphaFoldDB" id="A0A255HA08"/>
<dbReference type="Proteomes" id="UP000216311">
    <property type="component" value="Unassembled WGS sequence"/>
</dbReference>
<feature type="transmembrane region" description="Helical" evidence="6">
    <location>
        <begin position="416"/>
        <end position="435"/>
    </location>
</feature>
<feature type="transmembrane region" description="Helical" evidence="6">
    <location>
        <begin position="211"/>
        <end position="229"/>
    </location>
</feature>
<feature type="transmembrane region" description="Helical" evidence="6">
    <location>
        <begin position="298"/>
        <end position="318"/>
    </location>
</feature>
<feature type="transmembrane region" description="Helical" evidence="6">
    <location>
        <begin position="113"/>
        <end position="133"/>
    </location>
</feature>
<keyword evidence="2 6" id="KW-0812">Transmembrane</keyword>